<evidence type="ECO:0000256" key="1">
    <source>
        <dbReference type="ARBA" id="ARBA00004123"/>
    </source>
</evidence>
<feature type="region of interest" description="Disordered" evidence="2">
    <location>
        <begin position="534"/>
        <end position="621"/>
    </location>
</feature>
<comment type="subcellular location">
    <subcellularLocation>
        <location evidence="1">Nucleus</location>
    </subcellularLocation>
</comment>
<feature type="region of interest" description="Disordered" evidence="2">
    <location>
        <begin position="1"/>
        <end position="40"/>
    </location>
</feature>
<evidence type="ECO:0000256" key="2">
    <source>
        <dbReference type="SAM" id="MobiDB-lite"/>
    </source>
</evidence>
<feature type="region of interest" description="Disordered" evidence="2">
    <location>
        <begin position="393"/>
        <end position="440"/>
    </location>
</feature>
<name>A0ABQ9GD36_9NEOP</name>
<dbReference type="Pfam" id="PF05225">
    <property type="entry name" value="HTH_psq"/>
    <property type="match status" value="1"/>
</dbReference>
<proteinExistence type="predicted"/>
<feature type="compositionally biased region" description="Basic and acidic residues" evidence="2">
    <location>
        <begin position="395"/>
        <end position="410"/>
    </location>
</feature>
<feature type="domain" description="HTH psq-type" evidence="3">
    <location>
        <begin position="306"/>
        <end position="335"/>
    </location>
</feature>
<dbReference type="InterPro" id="IPR007889">
    <property type="entry name" value="HTH_Psq"/>
</dbReference>
<reference evidence="4 5" key="1">
    <citation type="submission" date="2023-02" db="EMBL/GenBank/DDBJ databases">
        <title>LHISI_Scaffold_Assembly.</title>
        <authorList>
            <person name="Stuart O.P."/>
            <person name="Cleave R."/>
            <person name="Magrath M.J.L."/>
            <person name="Mikheyev A.S."/>
        </authorList>
    </citation>
    <scope>NUCLEOTIDE SEQUENCE [LARGE SCALE GENOMIC DNA]</scope>
    <source>
        <strain evidence="4">Daus_M_001</strain>
        <tissue evidence="4">Leg muscle</tissue>
    </source>
</reference>
<dbReference type="InterPro" id="IPR009057">
    <property type="entry name" value="Homeodomain-like_sf"/>
</dbReference>
<dbReference type="Gene3D" id="1.10.10.60">
    <property type="entry name" value="Homeodomain-like"/>
    <property type="match status" value="1"/>
</dbReference>
<evidence type="ECO:0000313" key="4">
    <source>
        <dbReference type="EMBL" id="KAJ8870320.1"/>
    </source>
</evidence>
<dbReference type="SUPFAM" id="SSF46689">
    <property type="entry name" value="Homeodomain-like"/>
    <property type="match status" value="1"/>
</dbReference>
<gene>
    <name evidence="4" type="ORF">PR048_029341</name>
</gene>
<evidence type="ECO:0000313" key="5">
    <source>
        <dbReference type="Proteomes" id="UP001159363"/>
    </source>
</evidence>
<dbReference type="EMBL" id="JARBHB010000013">
    <property type="protein sequence ID" value="KAJ8870320.1"/>
    <property type="molecule type" value="Genomic_DNA"/>
</dbReference>
<evidence type="ECO:0000259" key="3">
    <source>
        <dbReference type="Pfam" id="PF05225"/>
    </source>
</evidence>
<sequence length="621" mass="68083">MVTKVVASGIQDVSAGMTGPAESCPAEPHHRGSFPPPRESRVAGIENRLVIEGQLPADHLNPWCGRENRAVDCQSWRNSRDTATSKPPGWGLVERLDCSPPTEANPGSIPVRVTPRFFARGKYRARRCRWSAGFFLGQEAMEATHIYQLNTLVTSDAILLACARQFHFFIPEYSVFVLLEERANRRNYLACRGSHRSDVIWSHGTQILEPCPHSSGVGWPTCSRRVAGSCPGASDVADAQLDCRTGNSSTNEQLLGYRRLFLRSGDDCWAEMFAGQRCLLGRDDCWACGRRWRLQRTKPSHKPHQALAAYRNGNMGYNECCRQYGIPKPTLRRHLDCKNIIANDGARAPHSGAAEAQWLENTIAGPQLVRARAPNSKTAVAQWVDNPVVGPQKLTVERGRGGGEFPDKTRRPATSPPRFPHARYPDDSAGSELGSPKWRGGGEYEISLPLTMMTERLHPRGSFLACIVPGGLPGVCQAIGSRWASQRRGEKRAQRLPCYQLSHKHPMVCPDRLVRGGHEGDSCACRALGQDDKAAESKESEAPHTGRAGGHVPGHVQEAGATADRSTEAAGTRCPTDLGTVRPSFGQEHAGPRPSITSVGSPAGKRPTDARFNLRRAYVRR</sequence>
<feature type="compositionally biased region" description="Basic and acidic residues" evidence="2">
    <location>
        <begin position="534"/>
        <end position="544"/>
    </location>
</feature>
<accession>A0ABQ9GD36</accession>
<organism evidence="4 5">
    <name type="scientific">Dryococelus australis</name>
    <dbReference type="NCBI Taxonomy" id="614101"/>
    <lineage>
        <taxon>Eukaryota</taxon>
        <taxon>Metazoa</taxon>
        <taxon>Ecdysozoa</taxon>
        <taxon>Arthropoda</taxon>
        <taxon>Hexapoda</taxon>
        <taxon>Insecta</taxon>
        <taxon>Pterygota</taxon>
        <taxon>Neoptera</taxon>
        <taxon>Polyneoptera</taxon>
        <taxon>Phasmatodea</taxon>
        <taxon>Verophasmatodea</taxon>
        <taxon>Anareolatae</taxon>
        <taxon>Phasmatidae</taxon>
        <taxon>Eurycanthinae</taxon>
        <taxon>Dryococelus</taxon>
    </lineage>
</organism>
<dbReference type="Proteomes" id="UP001159363">
    <property type="component" value="Chromosome 12"/>
</dbReference>
<keyword evidence="5" id="KW-1185">Reference proteome</keyword>
<comment type="caution">
    <text evidence="4">The sequence shown here is derived from an EMBL/GenBank/DDBJ whole genome shotgun (WGS) entry which is preliminary data.</text>
</comment>
<protein>
    <recommendedName>
        <fullName evidence="3">HTH psq-type domain-containing protein</fullName>
    </recommendedName>
</protein>